<dbReference type="GO" id="GO:0052689">
    <property type="term" value="F:carboxylic ester hydrolase activity"/>
    <property type="evidence" value="ECO:0007669"/>
    <property type="project" value="TreeGrafter"/>
</dbReference>
<dbReference type="EMBL" id="JAACJJ010000028">
    <property type="protein sequence ID" value="KAF5322115.1"/>
    <property type="molecule type" value="Genomic_DNA"/>
</dbReference>
<dbReference type="Gene3D" id="3.40.50.1820">
    <property type="entry name" value="alpha/beta hydrolase"/>
    <property type="match status" value="1"/>
</dbReference>
<evidence type="ECO:0000313" key="6">
    <source>
        <dbReference type="Proteomes" id="UP000567179"/>
    </source>
</evidence>
<accession>A0A8H5BEY2</accession>
<protein>
    <recommendedName>
        <fullName evidence="3">Carboxylic ester hydrolase</fullName>
        <ecNumber evidence="3">3.1.1.-</ecNumber>
    </recommendedName>
</protein>
<feature type="chain" id="PRO_5034804573" description="Carboxylic ester hydrolase" evidence="3">
    <location>
        <begin position="22"/>
        <end position="523"/>
    </location>
</feature>
<evidence type="ECO:0000313" key="5">
    <source>
        <dbReference type="EMBL" id="KAF5322115.1"/>
    </source>
</evidence>
<feature type="domain" description="Carboxylesterase type B" evidence="4">
    <location>
        <begin position="365"/>
        <end position="484"/>
    </location>
</feature>
<evidence type="ECO:0000256" key="3">
    <source>
        <dbReference type="RuleBase" id="RU361235"/>
    </source>
</evidence>
<sequence>MKTLKRLLLLAALSSYGGVQANNGLTVSTAQGSVVGSLVTPTVRQFLGIPYATAKRWQAPQLPPKRSRTFNATSFSNTCVQSLTPGNVEFLELVGGAGLDTPAGEDCLTVNIWAPSVSRKQKTAVLLWTYGGAFQFGTSNLPTYIGQNFVRDNDDITIVTFNYRLSIFGQPNAPQLVSSNRSQNFGLLDLDAVVQWVHDNIANFGGDPNRITIFGESAGAAATDAYAFAHPTDTIVKGIIQESGNLGFVTSGNLGQPTLNATQWNTVASAVRCGSIVLHEAANVVQFTCMEAVPFQTLANAVVSTGITFNLLIDNITIFADTAARASAGKFLKVPLLGGSNLNEGDIFIVAAELLTLGVAPPGITQTASDLLTEVGFTCPAGITALQRFNAGVTTFRYQYQAVFPDISSRPDLRAYHSSEIPLVFGTYNSSASPIGPTPNEIALSTFIQKAWVAFAINPTGGLPSIGWPKYNPLTPTLAQLGNPLNPSGIVFTTGAIVDSQCANASALAAQLESLAPGASSLI</sequence>
<evidence type="ECO:0000256" key="1">
    <source>
        <dbReference type="ARBA" id="ARBA00005964"/>
    </source>
</evidence>
<keyword evidence="6" id="KW-1185">Reference proteome</keyword>
<dbReference type="SUPFAM" id="SSF53474">
    <property type="entry name" value="alpha/beta-Hydrolases"/>
    <property type="match status" value="1"/>
</dbReference>
<dbReference type="PANTHER" id="PTHR43918">
    <property type="entry name" value="ACETYLCHOLINESTERASE"/>
    <property type="match status" value="1"/>
</dbReference>
<feature type="domain" description="Carboxylesterase type B" evidence="4">
    <location>
        <begin position="26"/>
        <end position="350"/>
    </location>
</feature>
<evidence type="ECO:0000259" key="4">
    <source>
        <dbReference type="Pfam" id="PF00135"/>
    </source>
</evidence>
<dbReference type="OrthoDB" id="408631at2759"/>
<comment type="caution">
    <text evidence="5">The sequence shown here is derived from an EMBL/GenBank/DDBJ whole genome shotgun (WGS) entry which is preliminary data.</text>
</comment>
<dbReference type="InterPro" id="IPR002018">
    <property type="entry name" value="CarbesteraseB"/>
</dbReference>
<dbReference type="InterPro" id="IPR019826">
    <property type="entry name" value="Carboxylesterase_B_AS"/>
</dbReference>
<dbReference type="PROSITE" id="PS00941">
    <property type="entry name" value="CARBOXYLESTERASE_B_2"/>
    <property type="match status" value="1"/>
</dbReference>
<feature type="signal peptide" evidence="3">
    <location>
        <begin position="1"/>
        <end position="21"/>
    </location>
</feature>
<evidence type="ECO:0000256" key="2">
    <source>
        <dbReference type="ARBA" id="ARBA00022801"/>
    </source>
</evidence>
<gene>
    <name evidence="5" type="ORF">D9619_001576</name>
</gene>
<dbReference type="AlphaFoldDB" id="A0A8H5BEY2"/>
<name>A0A8H5BEY2_9AGAR</name>
<organism evidence="5 6">
    <name type="scientific">Psilocybe cf. subviscida</name>
    <dbReference type="NCBI Taxonomy" id="2480587"/>
    <lineage>
        <taxon>Eukaryota</taxon>
        <taxon>Fungi</taxon>
        <taxon>Dikarya</taxon>
        <taxon>Basidiomycota</taxon>
        <taxon>Agaricomycotina</taxon>
        <taxon>Agaricomycetes</taxon>
        <taxon>Agaricomycetidae</taxon>
        <taxon>Agaricales</taxon>
        <taxon>Agaricineae</taxon>
        <taxon>Strophariaceae</taxon>
        <taxon>Psilocybe</taxon>
    </lineage>
</organism>
<reference evidence="5 6" key="1">
    <citation type="journal article" date="2020" name="ISME J.">
        <title>Uncovering the hidden diversity of litter-decomposition mechanisms in mushroom-forming fungi.</title>
        <authorList>
            <person name="Floudas D."/>
            <person name="Bentzer J."/>
            <person name="Ahren D."/>
            <person name="Johansson T."/>
            <person name="Persson P."/>
            <person name="Tunlid A."/>
        </authorList>
    </citation>
    <scope>NUCLEOTIDE SEQUENCE [LARGE SCALE GENOMIC DNA]</scope>
    <source>
        <strain evidence="5 6">CBS 101986</strain>
    </source>
</reference>
<dbReference type="InterPro" id="IPR050654">
    <property type="entry name" value="AChE-related_enzymes"/>
</dbReference>
<keyword evidence="3" id="KW-0732">Signal</keyword>
<dbReference type="InterPro" id="IPR019819">
    <property type="entry name" value="Carboxylesterase_B_CS"/>
</dbReference>
<comment type="similarity">
    <text evidence="1 3">Belongs to the type-B carboxylesterase/lipase family.</text>
</comment>
<dbReference type="Pfam" id="PF00135">
    <property type="entry name" value="COesterase"/>
    <property type="match status" value="2"/>
</dbReference>
<dbReference type="InterPro" id="IPR029058">
    <property type="entry name" value="AB_hydrolase_fold"/>
</dbReference>
<dbReference type="EC" id="3.1.1.-" evidence="3"/>
<dbReference type="PANTHER" id="PTHR43918:SF4">
    <property type="entry name" value="CARBOXYLIC ESTER HYDROLASE"/>
    <property type="match status" value="1"/>
</dbReference>
<proteinExistence type="inferred from homology"/>
<keyword evidence="2 3" id="KW-0378">Hydrolase</keyword>
<dbReference type="PROSITE" id="PS00122">
    <property type="entry name" value="CARBOXYLESTERASE_B_1"/>
    <property type="match status" value="1"/>
</dbReference>
<dbReference type="Proteomes" id="UP000567179">
    <property type="component" value="Unassembled WGS sequence"/>
</dbReference>